<organism evidence="2 3">
    <name type="scientific">Nonomuraea jabiensis</name>
    <dbReference type="NCBI Taxonomy" id="882448"/>
    <lineage>
        <taxon>Bacteria</taxon>
        <taxon>Bacillati</taxon>
        <taxon>Actinomycetota</taxon>
        <taxon>Actinomycetes</taxon>
        <taxon>Streptosporangiales</taxon>
        <taxon>Streptosporangiaceae</taxon>
        <taxon>Nonomuraea</taxon>
    </lineage>
</organism>
<comment type="caution">
    <text evidence="2">The sequence shown here is derived from an EMBL/GenBank/DDBJ whole genome shotgun (WGS) entry which is preliminary data.</text>
</comment>
<name>A0A7W9FXI2_9ACTN</name>
<feature type="transmembrane region" description="Helical" evidence="1">
    <location>
        <begin position="40"/>
        <end position="64"/>
    </location>
</feature>
<dbReference type="RefSeq" id="WP_185067386.1">
    <property type="nucleotide sequence ID" value="NZ_JACHMB010000001.1"/>
</dbReference>
<keyword evidence="1" id="KW-0812">Transmembrane</keyword>
<feature type="transmembrane region" description="Helical" evidence="1">
    <location>
        <begin position="140"/>
        <end position="162"/>
    </location>
</feature>
<dbReference type="EMBL" id="JACHMB010000001">
    <property type="protein sequence ID" value="MBB5773387.1"/>
    <property type="molecule type" value="Genomic_DNA"/>
</dbReference>
<feature type="transmembrane region" description="Helical" evidence="1">
    <location>
        <begin position="85"/>
        <end position="104"/>
    </location>
</feature>
<feature type="transmembrane region" description="Helical" evidence="1">
    <location>
        <begin position="110"/>
        <end position="133"/>
    </location>
</feature>
<feature type="transmembrane region" description="Helical" evidence="1">
    <location>
        <begin position="12"/>
        <end position="34"/>
    </location>
</feature>
<proteinExistence type="predicted"/>
<evidence type="ECO:0000313" key="3">
    <source>
        <dbReference type="Proteomes" id="UP000579153"/>
    </source>
</evidence>
<protein>
    <recommendedName>
        <fullName evidence="4">Integral membrane protein</fullName>
    </recommendedName>
</protein>
<reference evidence="2 3" key="1">
    <citation type="submission" date="2020-08" db="EMBL/GenBank/DDBJ databases">
        <title>Sequencing the genomes of 1000 actinobacteria strains.</title>
        <authorList>
            <person name="Klenk H.-P."/>
        </authorList>
    </citation>
    <scope>NUCLEOTIDE SEQUENCE [LARGE SCALE GENOMIC DNA]</scope>
    <source>
        <strain evidence="2 3">DSM 45507</strain>
    </source>
</reference>
<evidence type="ECO:0008006" key="4">
    <source>
        <dbReference type="Google" id="ProtNLM"/>
    </source>
</evidence>
<accession>A0A7W9FXI2</accession>
<evidence type="ECO:0000256" key="1">
    <source>
        <dbReference type="SAM" id="Phobius"/>
    </source>
</evidence>
<keyword evidence="1" id="KW-0472">Membrane</keyword>
<dbReference type="Proteomes" id="UP000579153">
    <property type="component" value="Unassembled WGS sequence"/>
</dbReference>
<gene>
    <name evidence="2" type="ORF">HD596_000143</name>
</gene>
<keyword evidence="3" id="KW-1185">Reference proteome</keyword>
<evidence type="ECO:0000313" key="2">
    <source>
        <dbReference type="EMBL" id="MBB5773387.1"/>
    </source>
</evidence>
<dbReference type="AlphaFoldDB" id="A0A7W9FXI2"/>
<keyword evidence="1" id="KW-1133">Transmembrane helix</keyword>
<sequence length="165" mass="16785">MDLHDTDGGQGRTGFAGAVYGSLLAASVVAGSAVDGTPLYAGDLVVVLICTGVVFWLAHVYAWVVSSRSQPLTWQRLRTAGRHDWPVAQASFPPAIGAAFASSLGLSDRAVTWVALVVAVASQVAWAVAAAVTARAPARVVALSGAANLVLGLAIIALKTLVGSH</sequence>